<feature type="region of interest" description="Disordered" evidence="1">
    <location>
        <begin position="89"/>
        <end position="129"/>
    </location>
</feature>
<name>A0A166GNI2_9AGAM</name>
<dbReference type="OrthoDB" id="5419315at2759"/>
<reference evidence="3 4" key="1">
    <citation type="journal article" date="2016" name="Mol. Biol. Evol.">
        <title>Comparative Genomics of Early-Diverging Mushroom-Forming Fungi Provides Insights into the Origins of Lignocellulose Decay Capabilities.</title>
        <authorList>
            <person name="Nagy L.G."/>
            <person name="Riley R."/>
            <person name="Tritt A."/>
            <person name="Adam C."/>
            <person name="Daum C."/>
            <person name="Floudas D."/>
            <person name="Sun H."/>
            <person name="Yadav J.S."/>
            <person name="Pangilinan J."/>
            <person name="Larsson K.H."/>
            <person name="Matsuura K."/>
            <person name="Barry K."/>
            <person name="Labutti K."/>
            <person name="Kuo R."/>
            <person name="Ohm R.A."/>
            <person name="Bhattacharya S.S."/>
            <person name="Shirouzu T."/>
            <person name="Yoshinaga Y."/>
            <person name="Martin F.M."/>
            <person name="Grigoriev I.V."/>
            <person name="Hibbett D.S."/>
        </authorList>
    </citation>
    <scope>NUCLEOTIDE SEQUENCE [LARGE SCALE GENOMIC DNA]</scope>
    <source>
        <strain evidence="3 4">HHB10207 ss-3</strain>
    </source>
</reference>
<evidence type="ECO:0000313" key="3">
    <source>
        <dbReference type="EMBL" id="KZT41856.1"/>
    </source>
</evidence>
<feature type="compositionally biased region" description="Polar residues" evidence="1">
    <location>
        <begin position="112"/>
        <end position="129"/>
    </location>
</feature>
<dbReference type="SMART" id="SM00066">
    <property type="entry name" value="GAL4"/>
    <property type="match status" value="1"/>
</dbReference>
<keyword evidence="4" id="KW-1185">Reference proteome</keyword>
<sequence length="129" mass="13959">PSPVKQTRKGAGVPKAKGAVRAKSGCYTCRIRRKKCDEQADGSGSCQTCVRLRLECLGFGAKRPDWMREGNSVPVLRERIKQFLASQGMIKGHSGAAPRSTDKEPPLLTLSVEPTSTPTMGTRTVSSRD</sequence>
<dbReference type="PROSITE" id="PS50048">
    <property type="entry name" value="ZN2_CY6_FUNGAL_2"/>
    <property type="match status" value="1"/>
</dbReference>
<evidence type="ECO:0000313" key="4">
    <source>
        <dbReference type="Proteomes" id="UP000076798"/>
    </source>
</evidence>
<dbReference type="GO" id="GO:0008270">
    <property type="term" value="F:zinc ion binding"/>
    <property type="evidence" value="ECO:0007669"/>
    <property type="project" value="InterPro"/>
</dbReference>
<dbReference type="AlphaFoldDB" id="A0A166GNI2"/>
<dbReference type="EMBL" id="KV428018">
    <property type="protein sequence ID" value="KZT41856.1"/>
    <property type="molecule type" value="Genomic_DNA"/>
</dbReference>
<dbReference type="PROSITE" id="PS00463">
    <property type="entry name" value="ZN2_CY6_FUNGAL_1"/>
    <property type="match status" value="1"/>
</dbReference>
<dbReference type="Gene3D" id="4.10.240.10">
    <property type="entry name" value="Zn(2)-C6 fungal-type DNA-binding domain"/>
    <property type="match status" value="1"/>
</dbReference>
<dbReference type="InterPro" id="IPR001138">
    <property type="entry name" value="Zn2Cys6_DnaBD"/>
</dbReference>
<protein>
    <recommendedName>
        <fullName evidence="2">Zn(2)-C6 fungal-type domain-containing protein</fullName>
    </recommendedName>
</protein>
<dbReference type="STRING" id="1314776.A0A166GNI2"/>
<gene>
    <name evidence="3" type="ORF">SISSUDRAFT_971779</name>
</gene>
<dbReference type="Proteomes" id="UP000076798">
    <property type="component" value="Unassembled WGS sequence"/>
</dbReference>
<dbReference type="Pfam" id="PF00172">
    <property type="entry name" value="Zn_clus"/>
    <property type="match status" value="1"/>
</dbReference>
<organism evidence="3 4">
    <name type="scientific">Sistotremastrum suecicum HHB10207 ss-3</name>
    <dbReference type="NCBI Taxonomy" id="1314776"/>
    <lineage>
        <taxon>Eukaryota</taxon>
        <taxon>Fungi</taxon>
        <taxon>Dikarya</taxon>
        <taxon>Basidiomycota</taxon>
        <taxon>Agaricomycotina</taxon>
        <taxon>Agaricomycetes</taxon>
        <taxon>Sistotremastrales</taxon>
        <taxon>Sistotremastraceae</taxon>
        <taxon>Sistotremastrum</taxon>
    </lineage>
</organism>
<accession>A0A166GNI2</accession>
<evidence type="ECO:0000256" key="1">
    <source>
        <dbReference type="SAM" id="MobiDB-lite"/>
    </source>
</evidence>
<proteinExistence type="predicted"/>
<dbReference type="CDD" id="cd00067">
    <property type="entry name" value="GAL4"/>
    <property type="match status" value="1"/>
</dbReference>
<feature type="domain" description="Zn(2)-C6 fungal-type" evidence="2">
    <location>
        <begin position="25"/>
        <end position="56"/>
    </location>
</feature>
<feature type="non-terminal residue" evidence="3">
    <location>
        <position position="129"/>
    </location>
</feature>
<feature type="non-terminal residue" evidence="3">
    <location>
        <position position="1"/>
    </location>
</feature>
<evidence type="ECO:0000259" key="2">
    <source>
        <dbReference type="PROSITE" id="PS50048"/>
    </source>
</evidence>
<dbReference type="SUPFAM" id="SSF57701">
    <property type="entry name" value="Zn2/Cys6 DNA-binding domain"/>
    <property type="match status" value="1"/>
</dbReference>
<dbReference type="InterPro" id="IPR036864">
    <property type="entry name" value="Zn2-C6_fun-type_DNA-bd_sf"/>
</dbReference>
<dbReference type="GO" id="GO:0000981">
    <property type="term" value="F:DNA-binding transcription factor activity, RNA polymerase II-specific"/>
    <property type="evidence" value="ECO:0007669"/>
    <property type="project" value="InterPro"/>
</dbReference>